<protein>
    <submittedName>
        <fullName evidence="2">Uncharacterized protein</fullName>
    </submittedName>
</protein>
<evidence type="ECO:0000313" key="2">
    <source>
        <dbReference type="EMBL" id="KII74198.1"/>
    </source>
</evidence>
<accession>A0A0C2JXJ0</accession>
<keyword evidence="1" id="KW-0812">Transmembrane</keyword>
<reference evidence="2 3" key="1">
    <citation type="journal article" date="2014" name="Genome Biol. Evol.">
        <title>The genome of the myxosporean Thelohanellus kitauei shows adaptations to nutrient acquisition within its fish host.</title>
        <authorList>
            <person name="Yang Y."/>
            <person name="Xiong J."/>
            <person name="Zhou Z."/>
            <person name="Huo F."/>
            <person name="Miao W."/>
            <person name="Ran C."/>
            <person name="Liu Y."/>
            <person name="Zhang J."/>
            <person name="Feng J."/>
            <person name="Wang M."/>
            <person name="Wang M."/>
            <person name="Wang L."/>
            <person name="Yao B."/>
        </authorList>
    </citation>
    <scope>NUCLEOTIDE SEQUENCE [LARGE SCALE GENOMIC DNA]</scope>
    <source>
        <strain evidence="2">Wuqing</strain>
    </source>
</reference>
<dbReference type="AlphaFoldDB" id="A0A0C2JXJ0"/>
<keyword evidence="1" id="KW-1133">Transmembrane helix</keyword>
<gene>
    <name evidence="2" type="ORF">RF11_00572</name>
</gene>
<keyword evidence="1" id="KW-0472">Membrane</keyword>
<dbReference type="EMBL" id="JWZT01000510">
    <property type="protein sequence ID" value="KII74198.1"/>
    <property type="molecule type" value="Genomic_DNA"/>
</dbReference>
<evidence type="ECO:0000256" key="1">
    <source>
        <dbReference type="SAM" id="Phobius"/>
    </source>
</evidence>
<sequence>MAKITTFIGEIDRKVVGYIELVLNIFSYLFTSLMAFTPFVINFKNEGERIQIGLFIACDSEGCAHLLGLVDDAYVSVITLSINIVFLMVTLSSIFKLIVHIMFIQKNTRTRNVLCIMAHMMTGLNNIYQDASI</sequence>
<keyword evidence="3" id="KW-1185">Reference proteome</keyword>
<feature type="transmembrane region" description="Helical" evidence="1">
    <location>
        <begin position="74"/>
        <end position="99"/>
    </location>
</feature>
<comment type="caution">
    <text evidence="2">The sequence shown here is derived from an EMBL/GenBank/DDBJ whole genome shotgun (WGS) entry which is preliminary data.</text>
</comment>
<evidence type="ECO:0000313" key="3">
    <source>
        <dbReference type="Proteomes" id="UP000031668"/>
    </source>
</evidence>
<feature type="transmembrane region" description="Helical" evidence="1">
    <location>
        <begin position="21"/>
        <end position="41"/>
    </location>
</feature>
<name>A0A0C2JXJ0_THEKT</name>
<proteinExistence type="predicted"/>
<dbReference type="Proteomes" id="UP000031668">
    <property type="component" value="Unassembled WGS sequence"/>
</dbReference>
<organism evidence="2 3">
    <name type="scientific">Thelohanellus kitauei</name>
    <name type="common">Myxosporean</name>
    <dbReference type="NCBI Taxonomy" id="669202"/>
    <lineage>
        <taxon>Eukaryota</taxon>
        <taxon>Metazoa</taxon>
        <taxon>Cnidaria</taxon>
        <taxon>Myxozoa</taxon>
        <taxon>Myxosporea</taxon>
        <taxon>Bivalvulida</taxon>
        <taxon>Platysporina</taxon>
        <taxon>Myxobolidae</taxon>
        <taxon>Thelohanellus</taxon>
    </lineage>
</organism>